<reference evidence="1" key="1">
    <citation type="submission" date="2024-09" db="EMBL/GenBank/DDBJ databases">
        <title>Black Yeasts Isolated from many extreme environments.</title>
        <authorList>
            <person name="Coleine C."/>
            <person name="Stajich J.E."/>
            <person name="Selbmann L."/>
        </authorList>
    </citation>
    <scope>NUCLEOTIDE SEQUENCE</scope>
    <source>
        <strain evidence="1">CCFEE 5737</strain>
    </source>
</reference>
<feature type="non-terminal residue" evidence="1">
    <location>
        <position position="1"/>
    </location>
</feature>
<comment type="caution">
    <text evidence="1">The sequence shown here is derived from an EMBL/GenBank/DDBJ whole genome shotgun (WGS) entry which is preliminary data.</text>
</comment>
<evidence type="ECO:0000313" key="1">
    <source>
        <dbReference type="EMBL" id="KAK3067103.1"/>
    </source>
</evidence>
<sequence>IGLFHYFKERGPIDLVVSGPNYGRNTTAVFALSSGTIGGALEAAVCGKRAVALSYAFFDRNHDVEVIDAASRHSVRIIEKLVGEWGKGVHLYSVNVPLRGSAKEVESSRVQYTGMLQNMWKSGSCFDAVEVPEEEDEGPEEGERRIRRAESGGEDGLREGSGDPRAQLMENEGGEGEGQERYRHMHFKWVPKFKDVYESVEQSGPGNDGWVVKEGMVSVTPLRANFMHVEGFEGELKL</sequence>
<gene>
    <name evidence="1" type="ORF">LTS18_001307</name>
</gene>
<protein>
    <submittedName>
        <fullName evidence="1">Uncharacterized protein</fullName>
    </submittedName>
</protein>
<proteinExistence type="predicted"/>
<organism evidence="1 2">
    <name type="scientific">Coniosporium uncinatum</name>
    <dbReference type="NCBI Taxonomy" id="93489"/>
    <lineage>
        <taxon>Eukaryota</taxon>
        <taxon>Fungi</taxon>
        <taxon>Dikarya</taxon>
        <taxon>Ascomycota</taxon>
        <taxon>Pezizomycotina</taxon>
        <taxon>Dothideomycetes</taxon>
        <taxon>Dothideomycetes incertae sedis</taxon>
        <taxon>Coniosporium</taxon>
    </lineage>
</organism>
<evidence type="ECO:0000313" key="2">
    <source>
        <dbReference type="Proteomes" id="UP001186974"/>
    </source>
</evidence>
<dbReference type="Proteomes" id="UP001186974">
    <property type="component" value="Unassembled WGS sequence"/>
</dbReference>
<accession>A0ACC3DES6</accession>
<dbReference type="EMBL" id="JAWDJW010005616">
    <property type="protein sequence ID" value="KAK3067103.1"/>
    <property type="molecule type" value="Genomic_DNA"/>
</dbReference>
<name>A0ACC3DES6_9PEZI</name>
<keyword evidence="2" id="KW-1185">Reference proteome</keyword>